<dbReference type="Gene3D" id="3.30.200.20">
    <property type="entry name" value="Phosphorylase Kinase, domain 1"/>
    <property type="match status" value="1"/>
</dbReference>
<dbReference type="OrthoDB" id="241498at2"/>
<feature type="domain" description="Aminoglycoside phosphotransferase" evidence="2">
    <location>
        <begin position="20"/>
        <end position="258"/>
    </location>
</feature>
<dbReference type="SUPFAM" id="SSF56112">
    <property type="entry name" value="Protein kinase-like (PK-like)"/>
    <property type="match status" value="1"/>
</dbReference>
<keyword evidence="4" id="KW-1185">Reference proteome</keyword>
<protein>
    <recommendedName>
        <fullName evidence="2">Aminoglycoside phosphotransferase domain-containing protein</fullName>
    </recommendedName>
</protein>
<dbReference type="RefSeq" id="WP_137256358.1">
    <property type="nucleotide sequence ID" value="NZ_JBHSPQ010000002.1"/>
</dbReference>
<dbReference type="Pfam" id="PF01636">
    <property type="entry name" value="APH"/>
    <property type="match status" value="1"/>
</dbReference>
<evidence type="ECO:0000313" key="4">
    <source>
        <dbReference type="Proteomes" id="UP000305836"/>
    </source>
</evidence>
<evidence type="ECO:0000256" key="1">
    <source>
        <dbReference type="ARBA" id="ARBA00038240"/>
    </source>
</evidence>
<dbReference type="InterPro" id="IPR011009">
    <property type="entry name" value="Kinase-like_dom_sf"/>
</dbReference>
<proteinExistence type="inferred from homology"/>
<dbReference type="PANTHER" id="PTHR21064:SF6">
    <property type="entry name" value="AMINOGLYCOSIDE PHOSPHOTRANSFERASE DOMAIN-CONTAINING PROTEIN"/>
    <property type="match status" value="1"/>
</dbReference>
<accession>A0A4U3LR61</accession>
<comment type="caution">
    <text evidence="3">The sequence shown here is derived from an EMBL/GenBank/DDBJ whole genome shotgun (WGS) entry which is preliminary data.</text>
</comment>
<sequence length="307" mass="33595">MGASDLTDFLRGWGLDALDVVPLLGGEKNRSWLVDGAFVARSYSSSTAAEVEYELAATEFLARRGFPTPAPIAADDGSLWGWIDDRPAALFAYAAGTHPTDLIDGYFSPDLQLGRAAAALAAQLHTLTADQTFPGQRTTRLDPLERIQRFLRSPYADLPVLRDATHHLTVLQEKIAAVYANPAGLRQGLVHNDISAVNLLLDQTGDITALIDFDDCMTSFQLYDLGRIAETWARTPDHHADPTRIHQLIDAYAATRPLTTRESDLALDFIATYTAATGADYLTNLPHVDSPTDSYSMLFFLDLIGEQ</sequence>
<dbReference type="AlphaFoldDB" id="A0A4U3LR61"/>
<evidence type="ECO:0000313" key="3">
    <source>
        <dbReference type="EMBL" id="TKK78202.1"/>
    </source>
</evidence>
<comment type="similarity">
    <text evidence="1">Belongs to the pseudomonas-type ThrB family.</text>
</comment>
<gene>
    <name evidence="3" type="ORF">FDA38_24250</name>
</gene>
<dbReference type="PANTHER" id="PTHR21064">
    <property type="entry name" value="AMINOGLYCOSIDE PHOSPHOTRANSFERASE DOMAIN-CONTAINING PROTEIN-RELATED"/>
    <property type="match status" value="1"/>
</dbReference>
<dbReference type="EMBL" id="SZPZ01000003">
    <property type="protein sequence ID" value="TKK78202.1"/>
    <property type="molecule type" value="Genomic_DNA"/>
</dbReference>
<dbReference type="Gene3D" id="3.90.1200.10">
    <property type="match status" value="1"/>
</dbReference>
<name>A0A4U3LR61_9ACTN</name>
<organism evidence="3 4">
    <name type="scientific">Kribbella jiaozuonensis</name>
    <dbReference type="NCBI Taxonomy" id="2575441"/>
    <lineage>
        <taxon>Bacteria</taxon>
        <taxon>Bacillati</taxon>
        <taxon>Actinomycetota</taxon>
        <taxon>Actinomycetes</taxon>
        <taxon>Propionibacteriales</taxon>
        <taxon>Kribbellaceae</taxon>
        <taxon>Kribbella</taxon>
    </lineage>
</organism>
<dbReference type="InterPro" id="IPR050249">
    <property type="entry name" value="Pseudomonas-type_ThrB"/>
</dbReference>
<evidence type="ECO:0000259" key="2">
    <source>
        <dbReference type="Pfam" id="PF01636"/>
    </source>
</evidence>
<reference evidence="3 4" key="1">
    <citation type="submission" date="2019-04" db="EMBL/GenBank/DDBJ databases">
        <title>Kribbella sp. NEAU-THZ 27 nov., a novel actinomycete isolated from soil.</title>
        <authorList>
            <person name="Duan L."/>
        </authorList>
    </citation>
    <scope>NUCLEOTIDE SEQUENCE [LARGE SCALE GENOMIC DNA]</scope>
    <source>
        <strain evidence="4">NEAU-THZ27</strain>
    </source>
</reference>
<dbReference type="GO" id="GO:0019202">
    <property type="term" value="F:amino acid kinase activity"/>
    <property type="evidence" value="ECO:0007669"/>
    <property type="project" value="TreeGrafter"/>
</dbReference>
<dbReference type="Proteomes" id="UP000305836">
    <property type="component" value="Unassembled WGS sequence"/>
</dbReference>
<dbReference type="InterPro" id="IPR002575">
    <property type="entry name" value="Aminoglycoside_PTrfase"/>
</dbReference>